<dbReference type="EMBL" id="CAKXZS010000031">
    <property type="protein sequence ID" value="CAH2404745.1"/>
    <property type="molecule type" value="Genomic_DNA"/>
</dbReference>
<sequence length="20" mass="2085">MAEPTGLASGKPEDRLRSIG</sequence>
<evidence type="ECO:0000313" key="3">
    <source>
        <dbReference type="Proteomes" id="UP001152604"/>
    </source>
</evidence>
<name>A0ABM9E6L7_9HYPH</name>
<gene>
    <name evidence="2" type="ORF">MES4922_370017</name>
</gene>
<comment type="caution">
    <text evidence="2">The sequence shown here is derived from an EMBL/GenBank/DDBJ whole genome shotgun (WGS) entry which is preliminary data.</text>
</comment>
<accession>A0ABM9E6L7</accession>
<dbReference type="Proteomes" id="UP001152604">
    <property type="component" value="Unassembled WGS sequence"/>
</dbReference>
<feature type="region of interest" description="Disordered" evidence="1">
    <location>
        <begin position="1"/>
        <end position="20"/>
    </location>
</feature>
<proteinExistence type="predicted"/>
<keyword evidence="3" id="KW-1185">Reference proteome</keyword>
<evidence type="ECO:0000313" key="2">
    <source>
        <dbReference type="EMBL" id="CAH2404745.1"/>
    </source>
</evidence>
<feature type="compositionally biased region" description="Basic and acidic residues" evidence="1">
    <location>
        <begin position="11"/>
        <end position="20"/>
    </location>
</feature>
<protein>
    <submittedName>
        <fullName evidence="2">Uncharacterized protein</fullName>
    </submittedName>
</protein>
<evidence type="ECO:0000256" key="1">
    <source>
        <dbReference type="SAM" id="MobiDB-lite"/>
    </source>
</evidence>
<organism evidence="2 3">
    <name type="scientific">Mesorhizobium ventifaucium</name>
    <dbReference type="NCBI Taxonomy" id="666020"/>
    <lineage>
        <taxon>Bacteria</taxon>
        <taxon>Pseudomonadati</taxon>
        <taxon>Pseudomonadota</taxon>
        <taxon>Alphaproteobacteria</taxon>
        <taxon>Hyphomicrobiales</taxon>
        <taxon>Phyllobacteriaceae</taxon>
        <taxon>Mesorhizobium</taxon>
    </lineage>
</organism>
<reference evidence="2" key="1">
    <citation type="submission" date="2022-03" db="EMBL/GenBank/DDBJ databases">
        <authorList>
            <person name="Brunel B."/>
        </authorList>
    </citation>
    <scope>NUCLEOTIDE SEQUENCE</scope>
    <source>
        <strain evidence="2">STM4922sample</strain>
    </source>
</reference>